<dbReference type="Proteomes" id="UP000037397">
    <property type="component" value="Unassembled WGS sequence"/>
</dbReference>
<evidence type="ECO:0000256" key="5">
    <source>
        <dbReference type="ARBA" id="ARBA00022842"/>
    </source>
</evidence>
<dbReference type="PATRIC" id="fig|1631356.3.peg.207"/>
<keyword evidence="9" id="KW-1185">Reference proteome</keyword>
<proteinExistence type="predicted"/>
<evidence type="ECO:0000313" key="9">
    <source>
        <dbReference type="Proteomes" id="UP000037397"/>
    </source>
</evidence>
<keyword evidence="6" id="KW-0464">Manganese</keyword>
<evidence type="ECO:0000256" key="3">
    <source>
        <dbReference type="ARBA" id="ARBA00022723"/>
    </source>
</evidence>
<dbReference type="GO" id="GO:0010945">
    <property type="term" value="F:coenzyme A diphosphatase activity"/>
    <property type="evidence" value="ECO:0007669"/>
    <property type="project" value="InterPro"/>
</dbReference>
<dbReference type="SUPFAM" id="SSF55811">
    <property type="entry name" value="Nudix"/>
    <property type="match status" value="1"/>
</dbReference>
<dbReference type="InterPro" id="IPR000086">
    <property type="entry name" value="NUDIX_hydrolase_dom"/>
</dbReference>
<dbReference type="InterPro" id="IPR045121">
    <property type="entry name" value="CoAse"/>
</dbReference>
<accession>A0A0L6CEW0</accession>
<keyword evidence="5" id="KW-0460">Magnesium</keyword>
<gene>
    <name evidence="8" type="ORF">VV01_01390</name>
</gene>
<comment type="cofactor">
    <cofactor evidence="2">
        <name>Mg(2+)</name>
        <dbReference type="ChEBI" id="CHEBI:18420"/>
    </cofactor>
</comment>
<reference evidence="9" key="1">
    <citation type="submission" date="2015-03" db="EMBL/GenBank/DDBJ databases">
        <title>Luteipulveratus halotolerans sp. nov., a novel actinobacterium (Dermacoccaceae) from Sarawak, Malaysia.</title>
        <authorList>
            <person name="Juboi H."/>
            <person name="Basik A."/>
            <person name="Shamsul S.S."/>
            <person name="Arnold P."/>
            <person name="Schmitt E.K."/>
            <person name="Sanglier J.-J."/>
            <person name="Yeo T."/>
        </authorList>
    </citation>
    <scope>NUCLEOTIDE SEQUENCE [LARGE SCALE GENOMIC DNA]</scope>
    <source>
        <strain evidence="9">C296001</strain>
    </source>
</reference>
<feature type="domain" description="Nudix hydrolase" evidence="7">
    <location>
        <begin position="29"/>
        <end position="165"/>
    </location>
</feature>
<dbReference type="RefSeq" id="WP_050668317.1">
    <property type="nucleotide sequence ID" value="NZ_LAIR01000002.1"/>
</dbReference>
<evidence type="ECO:0000259" key="7">
    <source>
        <dbReference type="PROSITE" id="PS51462"/>
    </source>
</evidence>
<protein>
    <submittedName>
        <fullName evidence="8">Hydrolase</fullName>
    </submittedName>
</protein>
<keyword evidence="3" id="KW-0479">Metal-binding</keyword>
<dbReference type="CDD" id="cd03426">
    <property type="entry name" value="NUDIX_CoAse_Nudt7"/>
    <property type="match status" value="1"/>
</dbReference>
<dbReference type="Pfam" id="PF00293">
    <property type="entry name" value="NUDIX"/>
    <property type="match status" value="1"/>
</dbReference>
<dbReference type="AlphaFoldDB" id="A0A0L6CEW0"/>
<evidence type="ECO:0000313" key="8">
    <source>
        <dbReference type="EMBL" id="KNX36105.1"/>
    </source>
</evidence>
<dbReference type="EMBL" id="LAIR01000002">
    <property type="protein sequence ID" value="KNX36105.1"/>
    <property type="molecule type" value="Genomic_DNA"/>
</dbReference>
<dbReference type="InterPro" id="IPR015797">
    <property type="entry name" value="NUDIX_hydrolase-like_dom_sf"/>
</dbReference>
<dbReference type="PANTHER" id="PTHR12992:SF11">
    <property type="entry name" value="MITOCHONDRIAL COENZYME A DIPHOSPHATASE NUDT8"/>
    <property type="match status" value="1"/>
</dbReference>
<dbReference type="PROSITE" id="PS51462">
    <property type="entry name" value="NUDIX"/>
    <property type="match status" value="1"/>
</dbReference>
<dbReference type="STRING" id="1631356.VV01_01390"/>
<dbReference type="PANTHER" id="PTHR12992">
    <property type="entry name" value="NUDIX HYDROLASE"/>
    <property type="match status" value="1"/>
</dbReference>
<sequence length="212" mass="23091">MSAPDWLQRVADTSHDDIPLVRRLAGLAHGRQSAVLMLFGPSDDGGQDVVLTERAATLRKHAGQVSFPGGTIDDTDDGPVEAALREAREEIGLDTDGVEVVGQLPRLPLSVTGFSVTPVLAWWPRPSSILAVDPAEVARVVRVPLEALLDPAHRFTATHPSRAFAAPAFEVDGLYIWGFTAIVLSETFDLAGLTRPWDEHDERVVPERFMTR</sequence>
<evidence type="ECO:0000256" key="2">
    <source>
        <dbReference type="ARBA" id="ARBA00001946"/>
    </source>
</evidence>
<comment type="cofactor">
    <cofactor evidence="1">
        <name>Mn(2+)</name>
        <dbReference type="ChEBI" id="CHEBI:29035"/>
    </cofactor>
</comment>
<dbReference type="GO" id="GO:0046872">
    <property type="term" value="F:metal ion binding"/>
    <property type="evidence" value="ECO:0007669"/>
    <property type="project" value="UniProtKB-KW"/>
</dbReference>
<evidence type="ECO:0000256" key="6">
    <source>
        <dbReference type="ARBA" id="ARBA00023211"/>
    </source>
</evidence>
<name>A0A0L6CEW0_9MICO</name>
<evidence type="ECO:0000256" key="1">
    <source>
        <dbReference type="ARBA" id="ARBA00001936"/>
    </source>
</evidence>
<organism evidence="8 9">
    <name type="scientific">Luteipulveratus halotolerans</name>
    <dbReference type="NCBI Taxonomy" id="1631356"/>
    <lineage>
        <taxon>Bacteria</taxon>
        <taxon>Bacillati</taxon>
        <taxon>Actinomycetota</taxon>
        <taxon>Actinomycetes</taxon>
        <taxon>Micrococcales</taxon>
        <taxon>Dermacoccaceae</taxon>
        <taxon>Luteipulveratus</taxon>
    </lineage>
</organism>
<comment type="caution">
    <text evidence="8">The sequence shown here is derived from an EMBL/GenBank/DDBJ whole genome shotgun (WGS) entry which is preliminary data.</text>
</comment>
<dbReference type="Gene3D" id="3.90.79.10">
    <property type="entry name" value="Nucleoside Triphosphate Pyrophosphohydrolase"/>
    <property type="match status" value="1"/>
</dbReference>
<keyword evidence="4 8" id="KW-0378">Hydrolase</keyword>
<evidence type="ECO:0000256" key="4">
    <source>
        <dbReference type="ARBA" id="ARBA00022801"/>
    </source>
</evidence>